<name>A0A9X0DNC9_9HELO</name>
<comment type="caution">
    <text evidence="1">The sequence shown here is derived from an EMBL/GenBank/DDBJ whole genome shotgun (WGS) entry which is preliminary data.</text>
</comment>
<dbReference type="EMBL" id="JAPEIS010000001">
    <property type="protein sequence ID" value="KAJ8069976.1"/>
    <property type="molecule type" value="Genomic_DNA"/>
</dbReference>
<evidence type="ECO:0000313" key="1">
    <source>
        <dbReference type="EMBL" id="KAJ8069976.1"/>
    </source>
</evidence>
<keyword evidence="2" id="KW-1185">Reference proteome</keyword>
<sequence length="189" mass="21008">MYRIYLSHLLDLFPPSLASFLITANLQGSSDPRISHLQYHLPSIQTTNPPAKPSTFHTDNESSISYYQHLSTMRCVFCNNQNMTFDQQCSECSCLLAVNQKTIHPYTIECHNTNGNTTATVEVNEKIELANPNPDVTQSESTAVEIKAHGFHIVVYISEDLTQDIKVSVTRGIVYPNAKDSVSSASLAQ</sequence>
<dbReference type="Proteomes" id="UP001152300">
    <property type="component" value="Unassembled WGS sequence"/>
</dbReference>
<evidence type="ECO:0000313" key="2">
    <source>
        <dbReference type="Proteomes" id="UP001152300"/>
    </source>
</evidence>
<dbReference type="AlphaFoldDB" id="A0A9X0DNC9"/>
<dbReference type="OrthoDB" id="10455509at2759"/>
<accession>A0A9X0DNC9</accession>
<reference evidence="1" key="1">
    <citation type="submission" date="2022-11" db="EMBL/GenBank/DDBJ databases">
        <title>Genome Resource of Sclerotinia nivalis Strain SnTB1, a Plant Pathogen Isolated from American Ginseng.</title>
        <authorList>
            <person name="Fan S."/>
        </authorList>
    </citation>
    <scope>NUCLEOTIDE SEQUENCE</scope>
    <source>
        <strain evidence="1">SnTB1</strain>
    </source>
</reference>
<protein>
    <submittedName>
        <fullName evidence="1">Uncharacterized protein</fullName>
    </submittedName>
</protein>
<gene>
    <name evidence="1" type="ORF">OCU04_000380</name>
</gene>
<proteinExistence type="predicted"/>
<organism evidence="1 2">
    <name type="scientific">Sclerotinia nivalis</name>
    <dbReference type="NCBI Taxonomy" id="352851"/>
    <lineage>
        <taxon>Eukaryota</taxon>
        <taxon>Fungi</taxon>
        <taxon>Dikarya</taxon>
        <taxon>Ascomycota</taxon>
        <taxon>Pezizomycotina</taxon>
        <taxon>Leotiomycetes</taxon>
        <taxon>Helotiales</taxon>
        <taxon>Sclerotiniaceae</taxon>
        <taxon>Sclerotinia</taxon>
    </lineage>
</organism>